<dbReference type="AlphaFoldDB" id="A0AAC9W2I0"/>
<dbReference type="InterPro" id="IPR038592">
    <property type="entry name" value="CheD-like_sf"/>
</dbReference>
<dbReference type="Proteomes" id="UP001215087">
    <property type="component" value="Unassembled WGS sequence"/>
</dbReference>
<accession>A0AAC9W2I0</accession>
<dbReference type="HAMAP" id="MF_01440">
    <property type="entry name" value="CheD"/>
    <property type="match status" value="1"/>
</dbReference>
<dbReference type="Proteomes" id="UP000192391">
    <property type="component" value="Chromosome"/>
</dbReference>
<keyword evidence="2 3" id="KW-0378">Hydrolase</keyword>
<keyword evidence="1 3" id="KW-0145">Chemotaxis</keyword>
<keyword evidence="7" id="KW-1185">Reference proteome</keyword>
<dbReference type="KEGG" id="elim:B2M23_04975"/>
<dbReference type="InterPro" id="IPR011324">
    <property type="entry name" value="Cytotoxic_necrot_fac-like_cat"/>
</dbReference>
<dbReference type="PANTHER" id="PTHR35147">
    <property type="entry name" value="CHEMORECEPTOR GLUTAMINE DEAMIDASE CHED-RELATED"/>
    <property type="match status" value="1"/>
</dbReference>
<name>A0AAC9W2I0_EUBLI</name>
<reference evidence="6" key="2">
    <citation type="journal article" date="2017" name="Sci. Rep.">
        <title>Determination of the Genome and Primary Transcriptome of Syngas Fermenting Eubacterium limosum ATCC 8486.</title>
        <authorList>
            <person name="Song Y."/>
            <person name="Shin J."/>
            <person name="Jeong Y."/>
            <person name="Jin S."/>
            <person name="Lee J.K."/>
            <person name="Kim D.R."/>
            <person name="Kim S.C."/>
            <person name="Cho S."/>
            <person name="Cho B.K."/>
        </authorList>
    </citation>
    <scope>NUCLEOTIDE SEQUENCE [LARGE SCALE GENOMIC DNA]</scope>
    <source>
        <strain evidence="6">ATCC 8486</strain>
    </source>
</reference>
<reference evidence="4" key="1">
    <citation type="journal article" date="2015" name="Genome Announc.">
        <title>Draft Genome Sequence of Chemolithoautotrophic Acetogenic Butanol-Producing Eubacterium limosum ATCC 8486.</title>
        <authorList>
            <person name="Song Y."/>
            <person name="Cho B.K."/>
        </authorList>
    </citation>
    <scope>NUCLEOTIDE SEQUENCE</scope>
    <source>
        <strain evidence="4">ATCC 8486</strain>
    </source>
</reference>
<evidence type="ECO:0000256" key="2">
    <source>
        <dbReference type="ARBA" id="ARBA00022801"/>
    </source>
</evidence>
<evidence type="ECO:0000256" key="3">
    <source>
        <dbReference type="HAMAP-Rule" id="MF_01440"/>
    </source>
</evidence>
<dbReference type="SUPFAM" id="SSF64438">
    <property type="entry name" value="CNF1/YfiH-like putative cysteine hydrolases"/>
    <property type="match status" value="1"/>
</dbReference>
<dbReference type="PANTHER" id="PTHR35147:SF1">
    <property type="entry name" value="CHEMORECEPTOR GLUTAMINE DEAMIDASE CHED-RELATED"/>
    <property type="match status" value="1"/>
</dbReference>
<organism evidence="4 6">
    <name type="scientific">Eubacterium limosum</name>
    <dbReference type="NCBI Taxonomy" id="1736"/>
    <lineage>
        <taxon>Bacteria</taxon>
        <taxon>Bacillati</taxon>
        <taxon>Bacillota</taxon>
        <taxon>Clostridia</taxon>
        <taxon>Eubacteriales</taxon>
        <taxon>Eubacteriaceae</taxon>
        <taxon>Eubacterium</taxon>
    </lineage>
</organism>
<comment type="similarity">
    <text evidence="3">Belongs to the CheD family.</text>
</comment>
<dbReference type="GO" id="GO:0050568">
    <property type="term" value="F:protein-glutamine glutaminase activity"/>
    <property type="evidence" value="ECO:0007669"/>
    <property type="project" value="UniProtKB-UniRule"/>
</dbReference>
<evidence type="ECO:0000256" key="1">
    <source>
        <dbReference type="ARBA" id="ARBA00022500"/>
    </source>
</evidence>
<dbReference type="GO" id="GO:0006935">
    <property type="term" value="P:chemotaxis"/>
    <property type="evidence" value="ECO:0007669"/>
    <property type="project" value="UniProtKB-UniRule"/>
</dbReference>
<proteinExistence type="inferred from homology"/>
<comment type="function">
    <text evidence="3">Probably deamidates glutamine residues to glutamate on methyl-accepting chemotaxis receptors (MCPs), playing an important role in chemotaxis.</text>
</comment>
<dbReference type="Gene3D" id="3.30.1330.200">
    <property type="match status" value="1"/>
</dbReference>
<dbReference type="EMBL" id="CP019962">
    <property type="protein sequence ID" value="ARD64933.1"/>
    <property type="molecule type" value="Genomic_DNA"/>
</dbReference>
<reference evidence="5 7" key="4">
    <citation type="submission" date="2023-02" db="EMBL/GenBank/DDBJ databases">
        <title>Comparative genome analysis of Eubacterium limosum species.</title>
        <authorList>
            <person name="Bak J.E."/>
        </authorList>
    </citation>
    <scope>NUCLEOTIDE SEQUENCE [LARGE SCALE GENOMIC DNA]</scope>
    <source>
        <strain evidence="5 7">KGMB01548</strain>
    </source>
</reference>
<evidence type="ECO:0000313" key="5">
    <source>
        <dbReference type="EMBL" id="MDE1471752.1"/>
    </source>
</evidence>
<sequence>MEKIIVGIADGKVAKSPAVLISYALGSCVGICLYDRQLRVAGMLHILLPYERIAANRGNVYQFADTGIKRLIQELMAGCGAKRERLVAKIAGGAEMFQQVQAETGIGEKNVKAVKAVLKNEGIPIVAEDTGKSYGRTIVFSAQTGQLEVRSVNRETRQL</sequence>
<dbReference type="Pfam" id="PF03975">
    <property type="entry name" value="CheD"/>
    <property type="match status" value="1"/>
</dbReference>
<dbReference type="EMBL" id="JAQSVD010000010">
    <property type="protein sequence ID" value="MDE1471752.1"/>
    <property type="molecule type" value="Genomic_DNA"/>
</dbReference>
<protein>
    <recommendedName>
        <fullName evidence="3">Probable chemoreceptor glutamine deamidase CheD</fullName>
        <ecNumber evidence="3">3.5.1.44</ecNumber>
    </recommendedName>
</protein>
<gene>
    <name evidence="3" type="primary">cheD</name>
    <name evidence="4" type="ORF">B2M23_04975</name>
    <name evidence="5" type="ORF">PTZ04_15955</name>
</gene>
<evidence type="ECO:0000313" key="7">
    <source>
        <dbReference type="Proteomes" id="UP001215087"/>
    </source>
</evidence>
<dbReference type="CDD" id="cd16352">
    <property type="entry name" value="CheD"/>
    <property type="match status" value="1"/>
</dbReference>
<evidence type="ECO:0000313" key="4">
    <source>
        <dbReference type="EMBL" id="ARD64933.1"/>
    </source>
</evidence>
<reference evidence="4" key="3">
    <citation type="submission" date="2017-02" db="EMBL/GenBank/DDBJ databases">
        <title>Integrative analysis reveals regulation of autotrophic growth of syngas fermenting bacteria at the translational level.</title>
        <authorList>
            <person name="Song Y."/>
            <person name="Shin J."/>
            <person name="Jeong Y."/>
            <person name="Jin S."/>
            <person name="Kim D.R."/>
            <person name="Kim S.C."/>
            <person name="Cho S."/>
            <person name="Cho B.-K."/>
        </authorList>
    </citation>
    <scope>NUCLEOTIDE SEQUENCE</scope>
    <source>
        <strain evidence="4">ATCC 8486</strain>
    </source>
</reference>
<dbReference type="PROSITE" id="PS51257">
    <property type="entry name" value="PROKAR_LIPOPROTEIN"/>
    <property type="match status" value="1"/>
</dbReference>
<dbReference type="InterPro" id="IPR005659">
    <property type="entry name" value="Chemorcpt_Glu_NH3ase_CheD"/>
</dbReference>
<comment type="catalytic activity">
    <reaction evidence="3">
        <text>L-glutaminyl-[protein] + H2O = L-glutamyl-[protein] + NH4(+)</text>
        <dbReference type="Rhea" id="RHEA:16441"/>
        <dbReference type="Rhea" id="RHEA-COMP:10207"/>
        <dbReference type="Rhea" id="RHEA-COMP:10208"/>
        <dbReference type="ChEBI" id="CHEBI:15377"/>
        <dbReference type="ChEBI" id="CHEBI:28938"/>
        <dbReference type="ChEBI" id="CHEBI:29973"/>
        <dbReference type="ChEBI" id="CHEBI:30011"/>
        <dbReference type="EC" id="3.5.1.44"/>
    </reaction>
</comment>
<evidence type="ECO:0000313" key="6">
    <source>
        <dbReference type="Proteomes" id="UP000192391"/>
    </source>
</evidence>
<dbReference type="EC" id="3.5.1.44" evidence="3"/>
<dbReference type="RefSeq" id="WP_038351846.1">
    <property type="nucleotide sequence ID" value="NZ_CP019962.1"/>
</dbReference>